<dbReference type="InterPro" id="IPR036291">
    <property type="entry name" value="NAD(P)-bd_dom_sf"/>
</dbReference>
<protein>
    <submittedName>
        <fullName evidence="1">Uncharacterized protein</fullName>
    </submittedName>
</protein>
<comment type="caution">
    <text evidence="1">The sequence shown here is derived from an EMBL/GenBank/DDBJ whole genome shotgun (WGS) entry which is preliminary data.</text>
</comment>
<accession>A0AAD9H5D0</accession>
<sequence>MSIPTLQRYHKESYPYITPITGTSTGIGFDVARAFFNEGSKQVILPGHLQNAVEDAASKLNTSGSNVAEGRVADRAEGDRINKPYEAAMGKSVPIHEGGSESTWADYETNVRGQLNMTERFYKQTTGQGQKAAGIAPMQQIARDTSLDDMQIARFHPGGVLTESAKIVGYNENRVIDFDDENLPGHFAVWAASKEAALLHERFVWANWDMEEIKNGRVDKRIQDDEHNLKIGVEGLTEKTGGAQF</sequence>
<name>A0AAD9H5D0_9PEZI</name>
<proteinExistence type="predicted"/>
<reference evidence="1" key="1">
    <citation type="submission" date="2021-06" db="EMBL/GenBank/DDBJ databases">
        <title>Comparative genomics, transcriptomics and evolutionary studies reveal genomic signatures of adaptation to plant cell wall in hemibiotrophic fungi.</title>
        <authorList>
            <consortium name="DOE Joint Genome Institute"/>
            <person name="Baroncelli R."/>
            <person name="Diaz J.F."/>
            <person name="Benocci T."/>
            <person name="Peng M."/>
            <person name="Battaglia E."/>
            <person name="Haridas S."/>
            <person name="Andreopoulos W."/>
            <person name="Labutti K."/>
            <person name="Pangilinan J."/>
            <person name="Floch G.L."/>
            <person name="Makela M.R."/>
            <person name="Henrissat B."/>
            <person name="Grigoriev I.V."/>
            <person name="Crouch J.A."/>
            <person name="De Vries R.P."/>
            <person name="Sukno S.A."/>
            <person name="Thon M.R."/>
        </authorList>
    </citation>
    <scope>NUCLEOTIDE SEQUENCE</scope>
    <source>
        <strain evidence="1">MAFF235873</strain>
    </source>
</reference>
<dbReference type="Proteomes" id="UP001232148">
    <property type="component" value="Unassembled WGS sequence"/>
</dbReference>
<keyword evidence="2" id="KW-1185">Reference proteome</keyword>
<evidence type="ECO:0000313" key="1">
    <source>
        <dbReference type="EMBL" id="KAK2022433.1"/>
    </source>
</evidence>
<dbReference type="EMBL" id="MU843043">
    <property type="protein sequence ID" value="KAK2022433.1"/>
    <property type="molecule type" value="Genomic_DNA"/>
</dbReference>
<dbReference type="SUPFAM" id="SSF51735">
    <property type="entry name" value="NAD(P)-binding Rossmann-fold domains"/>
    <property type="match status" value="1"/>
</dbReference>
<dbReference type="AlphaFoldDB" id="A0AAD9H5D0"/>
<evidence type="ECO:0000313" key="2">
    <source>
        <dbReference type="Proteomes" id="UP001232148"/>
    </source>
</evidence>
<gene>
    <name evidence="1" type="ORF">LX32DRAFT_668024</name>
</gene>
<organism evidence="1 2">
    <name type="scientific">Colletotrichum zoysiae</name>
    <dbReference type="NCBI Taxonomy" id="1216348"/>
    <lineage>
        <taxon>Eukaryota</taxon>
        <taxon>Fungi</taxon>
        <taxon>Dikarya</taxon>
        <taxon>Ascomycota</taxon>
        <taxon>Pezizomycotina</taxon>
        <taxon>Sordariomycetes</taxon>
        <taxon>Hypocreomycetidae</taxon>
        <taxon>Glomerellales</taxon>
        <taxon>Glomerellaceae</taxon>
        <taxon>Colletotrichum</taxon>
        <taxon>Colletotrichum graminicola species complex</taxon>
    </lineage>
</organism>
<dbReference type="Gene3D" id="3.40.50.720">
    <property type="entry name" value="NAD(P)-binding Rossmann-like Domain"/>
    <property type="match status" value="1"/>
</dbReference>